<dbReference type="Gene3D" id="3.40.190.10">
    <property type="entry name" value="Periplasmic binding protein-like II"/>
    <property type="match status" value="2"/>
</dbReference>
<evidence type="ECO:0000313" key="2">
    <source>
        <dbReference type="EMBL" id="WCT79193.1"/>
    </source>
</evidence>
<dbReference type="RefSeq" id="WP_273619472.1">
    <property type="nucleotide sequence ID" value="NZ_CP117418.1"/>
</dbReference>
<dbReference type="Proteomes" id="UP001218231">
    <property type="component" value="Plasmid unnamed1"/>
</dbReference>
<gene>
    <name evidence="2" type="ORF">PQ457_19505</name>
</gene>
<keyword evidence="3" id="KW-1185">Reference proteome</keyword>
<accession>A0ABY7U1T7</accession>
<feature type="compositionally biased region" description="Polar residues" evidence="1">
    <location>
        <begin position="83"/>
        <end position="96"/>
    </location>
</feature>
<proteinExistence type="predicted"/>
<dbReference type="EMBL" id="CP117418">
    <property type="protein sequence ID" value="WCT79193.1"/>
    <property type="molecule type" value="Genomic_DNA"/>
</dbReference>
<protein>
    <submittedName>
        <fullName evidence="2">Uncharacterized protein</fullName>
    </submittedName>
</protein>
<organism evidence="2 3">
    <name type="scientific">Novosphingobium humi</name>
    <dbReference type="NCBI Taxonomy" id="2282397"/>
    <lineage>
        <taxon>Bacteria</taxon>
        <taxon>Pseudomonadati</taxon>
        <taxon>Pseudomonadota</taxon>
        <taxon>Alphaproteobacteria</taxon>
        <taxon>Sphingomonadales</taxon>
        <taxon>Sphingomonadaceae</taxon>
        <taxon>Novosphingobium</taxon>
    </lineage>
</organism>
<keyword evidence="2" id="KW-0614">Plasmid</keyword>
<evidence type="ECO:0000313" key="3">
    <source>
        <dbReference type="Proteomes" id="UP001218231"/>
    </source>
</evidence>
<name>A0ABY7U1T7_9SPHN</name>
<evidence type="ECO:0000256" key="1">
    <source>
        <dbReference type="SAM" id="MobiDB-lite"/>
    </source>
</evidence>
<geneLocation type="plasmid" evidence="2 3">
    <name>unnamed1</name>
</geneLocation>
<sequence length="96" mass="10789">MGNPAILHVSLARKAARYLPIRYWPLPVEIPTTHEVIQCHRARAQASGLVWLMEQFRAWSERISESQVYAISSGVGSRPRNSRAMSDRNQTTPGSS</sequence>
<reference evidence="2 3" key="1">
    <citation type="submission" date="2023-02" db="EMBL/GenBank/DDBJ databases">
        <title>Genome sequence of Novosphingobium humi KACC 19094.</title>
        <authorList>
            <person name="Kim S."/>
            <person name="Heo J."/>
            <person name="Kwon S.-W."/>
        </authorList>
    </citation>
    <scope>NUCLEOTIDE SEQUENCE [LARGE SCALE GENOMIC DNA]</scope>
    <source>
        <strain evidence="2 3">KACC 19094</strain>
        <plasmid evidence="2 3">unnamed1</plasmid>
    </source>
</reference>
<feature type="region of interest" description="Disordered" evidence="1">
    <location>
        <begin position="73"/>
        <end position="96"/>
    </location>
</feature>